<dbReference type="EMBL" id="JAZDQU010000001">
    <property type="protein sequence ID" value="MEE1884376.1"/>
    <property type="molecule type" value="Genomic_DNA"/>
</dbReference>
<comment type="caution">
    <text evidence="2">The sequence shown here is derived from an EMBL/GenBank/DDBJ whole genome shotgun (WGS) entry which is preliminary data.</text>
</comment>
<dbReference type="RefSeq" id="WP_330145293.1">
    <property type="nucleotide sequence ID" value="NZ_JAZDQU010000001.1"/>
</dbReference>
<dbReference type="SUPFAM" id="SSF52540">
    <property type="entry name" value="P-loop containing nucleoside triphosphate hydrolases"/>
    <property type="match status" value="1"/>
</dbReference>
<protein>
    <submittedName>
        <fullName evidence="2">AAA family ATPase</fullName>
    </submittedName>
</protein>
<dbReference type="InterPro" id="IPR027417">
    <property type="entry name" value="P-loop_NTPase"/>
</dbReference>
<organism evidence="2 3">
    <name type="scientific">Pedobacter flavus</name>
    <dbReference type="NCBI Taxonomy" id="3113906"/>
    <lineage>
        <taxon>Bacteria</taxon>
        <taxon>Pseudomonadati</taxon>
        <taxon>Bacteroidota</taxon>
        <taxon>Sphingobacteriia</taxon>
        <taxon>Sphingobacteriales</taxon>
        <taxon>Sphingobacteriaceae</taxon>
        <taxon>Pedobacter</taxon>
    </lineage>
</organism>
<name>A0ABU7GZG5_9SPHI</name>
<dbReference type="InterPro" id="IPR051396">
    <property type="entry name" value="Bact_Antivir_Def_Nuclease"/>
</dbReference>
<dbReference type="Gene3D" id="3.40.50.300">
    <property type="entry name" value="P-loop containing nucleotide triphosphate hydrolases"/>
    <property type="match status" value="2"/>
</dbReference>
<keyword evidence="3" id="KW-1185">Reference proteome</keyword>
<gene>
    <name evidence="2" type="ORF">VRU49_02980</name>
</gene>
<sequence>METKVISRHIDRLFLDPNNYRFIDSKEYHKVDEVDISDPRIQQKTFNLLVGKNNDNVSDLITSFKANGILKLDPIQVKTLDDNFLVIEGNRRTAALKFLYSEFKKGNNVGKLTLESFKSIEVVSISGDNPIQHLITMGLHHISGKRKWSPVNQAQLIKDLKYIHGMQEEDICNSLSISKHNLRRNIRVLALIERYKNSDFGDQFEPNMYSLFEEIIKKTEIKSWLGWDDNKLEPTILENEEKLFSWISREEFVDDEGEENQQIIIKEPIITKSHEIRDLSKIITDKKAIDHMERSRNITAGFTFSDAIGETRLHNAIDIIRKETQVAFQFSEYMIERDFITIATLRDKLDKLLPSSRSLISNTERLSQNYFDQINSHFSKIEIYNYRRLENITIEKLSKINIFVGSNNYGKTSFIEAIYLLSQMNNINGFIEVEQYRGKFYNDFHSRWIDRNFTPISIQGDFNSANTSLSISRSVSEDEDIDKLNYISSISFDAEVGDESFNSIVNLYTNREPELYYSKSHSLCYATFTSPFRHNPKLVKNAHAKAIREKYFQDIMDFIRSFLDPNIEKVEMVNIEGDSRFQVSSLKHDNVIDITKYGEGLQRIFEIALLIGYSQNGIICIDEIDSGIHKSLLIDFTEFVQTISKRFNVQVFMTTHSKECIDAFIENTCDNEDLTAYILSDRDGEINCKHVEGKRLERLVENLNLDIR</sequence>
<dbReference type="Proteomes" id="UP001337681">
    <property type="component" value="Unassembled WGS sequence"/>
</dbReference>
<dbReference type="InterPro" id="IPR003959">
    <property type="entry name" value="ATPase_AAA_core"/>
</dbReference>
<dbReference type="PANTHER" id="PTHR43581">
    <property type="entry name" value="ATP/GTP PHOSPHATASE"/>
    <property type="match status" value="1"/>
</dbReference>
<evidence type="ECO:0000313" key="3">
    <source>
        <dbReference type="Proteomes" id="UP001337681"/>
    </source>
</evidence>
<dbReference type="InterPro" id="IPR036086">
    <property type="entry name" value="ParB/Sulfiredoxin_sf"/>
</dbReference>
<dbReference type="SUPFAM" id="SSF110849">
    <property type="entry name" value="ParB/Sulfiredoxin"/>
    <property type="match status" value="1"/>
</dbReference>
<feature type="domain" description="ATPase AAA-type core" evidence="1">
    <location>
        <begin position="400"/>
        <end position="658"/>
    </location>
</feature>
<proteinExistence type="predicted"/>
<evidence type="ECO:0000313" key="2">
    <source>
        <dbReference type="EMBL" id="MEE1884376.1"/>
    </source>
</evidence>
<dbReference type="Pfam" id="PF13304">
    <property type="entry name" value="AAA_21"/>
    <property type="match status" value="1"/>
</dbReference>
<evidence type="ECO:0000259" key="1">
    <source>
        <dbReference type="Pfam" id="PF13304"/>
    </source>
</evidence>
<reference evidence="2 3" key="1">
    <citation type="submission" date="2024-01" db="EMBL/GenBank/DDBJ databases">
        <title>Pedobacter sp. nov., isolated from oil-contaminated soil.</title>
        <authorList>
            <person name="Le N.T.T."/>
        </authorList>
    </citation>
    <scope>NUCLEOTIDE SEQUENCE [LARGE SCALE GENOMIC DNA]</scope>
    <source>
        <strain evidence="2 3">VNH31</strain>
    </source>
</reference>
<dbReference type="PANTHER" id="PTHR43581:SF4">
    <property type="entry name" value="ATP_GTP PHOSPHATASE"/>
    <property type="match status" value="1"/>
</dbReference>
<accession>A0ABU7GZG5</accession>